<reference evidence="1 2" key="1">
    <citation type="submission" date="2019-08" db="EMBL/GenBank/DDBJ databases">
        <title>Pelomicrobium methylotrophicum gen. nov., sp. nov. a moderately thermophilic, facultatively anaerobic, lithoautotrophic and methylotrophic bacterium isolated from a terrestrial mud volcano.</title>
        <authorList>
            <person name="Slobodkina G.B."/>
            <person name="Merkel A.Y."/>
            <person name="Slobodkin A.I."/>
        </authorList>
    </citation>
    <scope>NUCLEOTIDE SEQUENCE [LARGE SCALE GENOMIC DNA]</scope>
    <source>
        <strain evidence="1 2">SM250</strain>
    </source>
</reference>
<dbReference type="AlphaFoldDB" id="A0A5C7EHZ3"/>
<dbReference type="Proteomes" id="UP000321201">
    <property type="component" value="Unassembled WGS sequence"/>
</dbReference>
<dbReference type="RefSeq" id="WP_147800030.1">
    <property type="nucleotide sequence ID" value="NZ_VPFL01000012.1"/>
</dbReference>
<sequence>MLEEALRYFSSLPADASDGWIGPIANMESGGMYWVPSFLELDRWPSLRGLLIIRSVETGKITLVSMSKIEIPFNANDNPRRYALRAAALDKIAGDGREGN</sequence>
<evidence type="ECO:0000313" key="2">
    <source>
        <dbReference type="Proteomes" id="UP000321201"/>
    </source>
</evidence>
<gene>
    <name evidence="1" type="ORF">FR698_09845</name>
</gene>
<dbReference type="EMBL" id="VPFL01000012">
    <property type="protein sequence ID" value="TXF11631.1"/>
    <property type="molecule type" value="Genomic_DNA"/>
</dbReference>
<organism evidence="1 2">
    <name type="scientific">Pelomicrobium methylotrophicum</name>
    <dbReference type="NCBI Taxonomy" id="2602750"/>
    <lineage>
        <taxon>Bacteria</taxon>
        <taxon>Pseudomonadati</taxon>
        <taxon>Pseudomonadota</taxon>
        <taxon>Hydrogenophilia</taxon>
        <taxon>Hydrogenophilia incertae sedis</taxon>
        <taxon>Pelomicrobium</taxon>
    </lineage>
</organism>
<dbReference type="InParanoid" id="A0A5C7EHZ3"/>
<keyword evidence="2" id="KW-1185">Reference proteome</keyword>
<protein>
    <submittedName>
        <fullName evidence="1">Uncharacterized protein</fullName>
    </submittedName>
</protein>
<accession>A0A5C7EHZ3</accession>
<proteinExistence type="predicted"/>
<evidence type="ECO:0000313" key="1">
    <source>
        <dbReference type="EMBL" id="TXF11631.1"/>
    </source>
</evidence>
<name>A0A5C7EHZ3_9PROT</name>
<comment type="caution">
    <text evidence="1">The sequence shown here is derived from an EMBL/GenBank/DDBJ whole genome shotgun (WGS) entry which is preliminary data.</text>
</comment>